<proteinExistence type="predicted"/>
<dbReference type="SUPFAM" id="SSF51294">
    <property type="entry name" value="Hedgehog/intein (Hint) domain"/>
    <property type="match status" value="1"/>
</dbReference>
<dbReference type="EMBL" id="JAELVR010000012">
    <property type="protein sequence ID" value="MBJ6373300.1"/>
    <property type="molecule type" value="Genomic_DNA"/>
</dbReference>
<name>A0A8J7J3Z6_9RHOB</name>
<keyword evidence="3" id="KW-1185">Reference proteome</keyword>
<evidence type="ECO:0000313" key="3">
    <source>
        <dbReference type="Proteomes" id="UP000619079"/>
    </source>
</evidence>
<dbReference type="AlphaFoldDB" id="A0A8J7J3Z6"/>
<protein>
    <submittedName>
        <fullName evidence="2">Hint domain-containing protein</fullName>
    </submittedName>
</protein>
<reference evidence="2" key="1">
    <citation type="submission" date="2020-12" db="EMBL/GenBank/DDBJ databases">
        <title>Sedimentitalea sp. nov., isolated from sand in Incheon.</title>
        <authorList>
            <person name="Kim W."/>
        </authorList>
    </citation>
    <scope>NUCLEOTIDE SEQUENCE</scope>
    <source>
        <strain evidence="2">CAU 1593</strain>
    </source>
</reference>
<organism evidence="2 3">
    <name type="scientific">Sedimentitalea arenosa</name>
    <dbReference type="NCBI Taxonomy" id="2798803"/>
    <lineage>
        <taxon>Bacteria</taxon>
        <taxon>Pseudomonadati</taxon>
        <taxon>Pseudomonadota</taxon>
        <taxon>Alphaproteobacteria</taxon>
        <taxon>Rhodobacterales</taxon>
        <taxon>Paracoccaceae</taxon>
        <taxon>Sedimentitalea</taxon>
    </lineage>
</organism>
<dbReference type="Pfam" id="PF13403">
    <property type="entry name" value="Hint_2"/>
    <property type="match status" value="1"/>
</dbReference>
<sequence length="209" mass="22141">MLLNHSQAFASFLPSDIAPRKPAQTMPRRVELSAVKDGTMLETPTGWRRVEELSAGDQVYTLDGGFTELTGTRSHRLAPGTARMMHVPAGALNNCSDLILTAGQHVAMIEPECETLFGAPCVLVPAAAMAGFRGIHALTAFGETTATELTFDTEEIVYAQTGALLHVASGTTDPFFRTLGYGETRALLTMLNGGHLALDPIGFAPALAA</sequence>
<gene>
    <name evidence="2" type="ORF">JF290_17370</name>
</gene>
<feature type="domain" description="Hedgehog/Intein (Hint)" evidence="1">
    <location>
        <begin position="37"/>
        <end position="160"/>
    </location>
</feature>
<evidence type="ECO:0000313" key="2">
    <source>
        <dbReference type="EMBL" id="MBJ6373300.1"/>
    </source>
</evidence>
<evidence type="ECO:0000259" key="1">
    <source>
        <dbReference type="Pfam" id="PF13403"/>
    </source>
</evidence>
<dbReference type="RefSeq" id="WP_199026163.1">
    <property type="nucleotide sequence ID" value="NZ_JAELVR010000012.1"/>
</dbReference>
<comment type="caution">
    <text evidence="2">The sequence shown here is derived from an EMBL/GenBank/DDBJ whole genome shotgun (WGS) entry which is preliminary data.</text>
</comment>
<dbReference type="InterPro" id="IPR036844">
    <property type="entry name" value="Hint_dom_sf"/>
</dbReference>
<dbReference type="InterPro" id="IPR028992">
    <property type="entry name" value="Hedgehog/Intein_dom"/>
</dbReference>
<dbReference type="Proteomes" id="UP000619079">
    <property type="component" value="Unassembled WGS sequence"/>
</dbReference>
<accession>A0A8J7J3Z6</accession>